<comment type="catalytic activity">
    <reaction evidence="7">
        <text>N-acetyl-D-glucosamine 6-phosphate + H2O = D-glucosamine 6-phosphate + acetate</text>
        <dbReference type="Rhea" id="RHEA:22936"/>
        <dbReference type="ChEBI" id="CHEBI:15377"/>
        <dbReference type="ChEBI" id="CHEBI:30089"/>
        <dbReference type="ChEBI" id="CHEBI:57513"/>
        <dbReference type="ChEBI" id="CHEBI:58725"/>
        <dbReference type="EC" id="3.5.1.25"/>
    </reaction>
</comment>
<keyword evidence="4 12" id="KW-0479">Metal-binding</keyword>
<organism evidence="14 15">
    <name type="scientific">Cryobacterium zhongshanensis</name>
    <dbReference type="NCBI Taxonomy" id="2928153"/>
    <lineage>
        <taxon>Bacteria</taxon>
        <taxon>Bacillati</taxon>
        <taxon>Actinomycetota</taxon>
        <taxon>Actinomycetes</taxon>
        <taxon>Micrococcales</taxon>
        <taxon>Microbacteriaceae</taxon>
        <taxon>Cryobacterium</taxon>
    </lineage>
</organism>
<dbReference type="InterPro" id="IPR006680">
    <property type="entry name" value="Amidohydro-rel"/>
</dbReference>
<feature type="binding site" evidence="11">
    <location>
        <position position="225"/>
    </location>
    <ligand>
        <name>substrate</name>
    </ligand>
</feature>
<feature type="binding site" evidence="12">
    <location>
        <position position="127"/>
    </location>
    <ligand>
        <name>Zn(2+)</name>
        <dbReference type="ChEBI" id="CHEBI:29105"/>
    </ligand>
</feature>
<dbReference type="InterPro" id="IPR011059">
    <property type="entry name" value="Metal-dep_hydrolase_composite"/>
</dbReference>
<evidence type="ECO:0000256" key="6">
    <source>
        <dbReference type="ARBA" id="ARBA00023277"/>
    </source>
</evidence>
<evidence type="ECO:0000256" key="1">
    <source>
        <dbReference type="ARBA" id="ARBA00010716"/>
    </source>
</evidence>
<dbReference type="InterPro" id="IPR003764">
    <property type="entry name" value="GlcNAc_6-P_deAcase"/>
</dbReference>
<feature type="binding site" evidence="11">
    <location>
        <begin position="217"/>
        <end position="218"/>
    </location>
    <ligand>
        <name>substrate</name>
    </ligand>
</feature>
<dbReference type="AlphaFoldDB" id="A0AA41QTW8"/>
<reference evidence="14" key="1">
    <citation type="submission" date="2022-03" db="EMBL/GenBank/DDBJ databases">
        <title>Cryobacterium sp. nov. strain ZS14-85, isolated from Antarctic soil.</title>
        <authorList>
            <person name="Li J."/>
            <person name="Niu G."/>
        </authorList>
    </citation>
    <scope>NUCLEOTIDE SEQUENCE</scope>
    <source>
        <strain evidence="14">ZS14-85</strain>
    </source>
</reference>
<keyword evidence="15" id="KW-1185">Reference proteome</keyword>
<dbReference type="SUPFAM" id="SSF51556">
    <property type="entry name" value="Metallo-dependent hydrolases"/>
    <property type="match status" value="1"/>
</dbReference>
<gene>
    <name evidence="14" type="primary">nagA</name>
    <name evidence="14" type="ORF">MQH31_01985</name>
</gene>
<dbReference type="InterPro" id="IPR032466">
    <property type="entry name" value="Metal_Hydrolase"/>
</dbReference>
<feature type="binding site" evidence="11">
    <location>
        <position position="249"/>
    </location>
    <ligand>
        <name>substrate</name>
    </ligand>
</feature>
<protein>
    <recommendedName>
        <fullName evidence="3">N-acetylglucosamine-6-phosphate deacetylase</fullName>
        <ecNumber evidence="2">3.5.1.25</ecNumber>
    </recommendedName>
</protein>
<evidence type="ECO:0000256" key="2">
    <source>
        <dbReference type="ARBA" id="ARBA00011899"/>
    </source>
</evidence>
<evidence type="ECO:0000313" key="14">
    <source>
        <dbReference type="EMBL" id="MCI4656584.1"/>
    </source>
</evidence>
<comment type="cofactor">
    <cofactor evidence="12">
        <name>a divalent metal cation</name>
        <dbReference type="ChEBI" id="CHEBI:60240"/>
    </cofactor>
    <text evidence="12">Binds 1 divalent metal cation per subunit.</text>
</comment>
<feature type="binding site" evidence="12">
    <location>
        <position position="193"/>
    </location>
    <ligand>
        <name>Zn(2+)</name>
        <dbReference type="ChEBI" id="CHEBI:29105"/>
    </ligand>
</feature>
<dbReference type="FunFam" id="3.20.20.140:FF:000004">
    <property type="entry name" value="N-acetylglucosamine-6-phosphate deacetylase"/>
    <property type="match status" value="1"/>
</dbReference>
<comment type="pathway">
    <text evidence="8">Amino-sugar metabolism; N-acetylneuraminate degradation; D-fructose 6-phosphate from N-acetylneuraminate: step 4/5.</text>
</comment>
<dbReference type="EC" id="3.5.1.25" evidence="2"/>
<dbReference type="Gene3D" id="3.20.20.140">
    <property type="entry name" value="Metal-dependent hydrolases"/>
    <property type="match status" value="1"/>
</dbReference>
<evidence type="ECO:0000256" key="12">
    <source>
        <dbReference type="PIRSR" id="PIRSR038994-3"/>
    </source>
</evidence>
<feature type="active site" description="Proton donor/acceptor" evidence="10">
    <location>
        <position position="270"/>
    </location>
</feature>
<proteinExistence type="inferred from homology"/>
<dbReference type="GO" id="GO:0006046">
    <property type="term" value="P:N-acetylglucosamine catabolic process"/>
    <property type="evidence" value="ECO:0007669"/>
    <property type="project" value="TreeGrafter"/>
</dbReference>
<comment type="caution">
    <text evidence="14">The sequence shown here is derived from an EMBL/GenBank/DDBJ whole genome shotgun (WGS) entry which is preliminary data.</text>
</comment>
<dbReference type="PANTHER" id="PTHR11113">
    <property type="entry name" value="N-ACETYLGLUCOSAMINE-6-PHOSPHATE DEACETYLASE"/>
    <property type="match status" value="1"/>
</dbReference>
<evidence type="ECO:0000313" key="15">
    <source>
        <dbReference type="Proteomes" id="UP001165341"/>
    </source>
</evidence>
<evidence type="ECO:0000256" key="4">
    <source>
        <dbReference type="ARBA" id="ARBA00022723"/>
    </source>
</evidence>
<evidence type="ECO:0000256" key="3">
    <source>
        <dbReference type="ARBA" id="ARBA00018029"/>
    </source>
</evidence>
<name>A0AA41QTW8_9MICO</name>
<dbReference type="Gene3D" id="2.30.40.10">
    <property type="entry name" value="Urease, subunit C, domain 1"/>
    <property type="match status" value="1"/>
</dbReference>
<dbReference type="PIRSF" id="PIRSF038994">
    <property type="entry name" value="NagA"/>
    <property type="match status" value="1"/>
</dbReference>
<evidence type="ECO:0000259" key="13">
    <source>
        <dbReference type="Pfam" id="PF01979"/>
    </source>
</evidence>
<feature type="binding site" evidence="11">
    <location>
        <position position="138"/>
    </location>
    <ligand>
        <name>substrate</name>
    </ligand>
</feature>
<evidence type="ECO:0000256" key="5">
    <source>
        <dbReference type="ARBA" id="ARBA00022801"/>
    </source>
</evidence>
<evidence type="ECO:0000256" key="7">
    <source>
        <dbReference type="ARBA" id="ARBA00047647"/>
    </source>
</evidence>
<dbReference type="RefSeq" id="WP_243010710.1">
    <property type="nucleotide sequence ID" value="NZ_JALGAR010000001.1"/>
</dbReference>
<dbReference type="GO" id="GO:0008448">
    <property type="term" value="F:N-acetylglucosamine-6-phosphate deacetylase activity"/>
    <property type="evidence" value="ECO:0007669"/>
    <property type="project" value="UniProtKB-EC"/>
</dbReference>
<dbReference type="Proteomes" id="UP001165341">
    <property type="component" value="Unassembled WGS sequence"/>
</dbReference>
<dbReference type="GO" id="GO:0046872">
    <property type="term" value="F:metal ion binding"/>
    <property type="evidence" value="ECO:0007669"/>
    <property type="project" value="UniProtKB-KW"/>
</dbReference>
<comment type="similarity">
    <text evidence="1 9">Belongs to the metallo-dependent hydrolases superfamily. NagA family.</text>
</comment>
<accession>A0AA41QTW8</accession>
<sequence>MADSILLSADTVVAADAVHTPGWVEVRAGRIDAVGAGVPPRVPDAAFPDGILAPGFVDAHNHGGGGYSFNDADTALAAAGIAATHREHGTTTLMASLVTAPLDEMERLVSDLADLVDSGLLAGIHLEGPWLSPIHRGAHTAELLRVPDPESIDRLLRAGHGTVRMVTIAPELPGGLDAVRRIVGYGAVAAIGHTDANYDITRQAIQAGATAGTHLFNAMRPLHHREPGPALALLENPAVFAELIADGVHLHPAVVRFITESPSRPVFVTDAMAAAGADEGEYTLGGLPVSVLDGEARLADGTIAGSVLTLSEAVRFAVHTAGVDLAAAVRAATQNPADMIGLNDCGRIAAGQPADLIVLDAGLYVTATMRSGDWCLPA</sequence>
<evidence type="ECO:0000256" key="8">
    <source>
        <dbReference type="ARBA" id="ARBA00060590"/>
    </source>
</evidence>
<feature type="binding site" evidence="12">
    <location>
        <position position="214"/>
    </location>
    <ligand>
        <name>Zn(2+)</name>
        <dbReference type="ChEBI" id="CHEBI:29105"/>
    </ligand>
</feature>
<evidence type="ECO:0000256" key="11">
    <source>
        <dbReference type="PIRSR" id="PIRSR038994-2"/>
    </source>
</evidence>
<dbReference type="PANTHER" id="PTHR11113:SF14">
    <property type="entry name" value="N-ACETYLGLUCOSAMINE-6-PHOSPHATE DEACETYLASE"/>
    <property type="match status" value="1"/>
</dbReference>
<keyword evidence="5 9" id="KW-0378">Hydrolase</keyword>
<keyword evidence="6 9" id="KW-0119">Carbohydrate metabolism</keyword>
<dbReference type="EMBL" id="JALGAR010000001">
    <property type="protein sequence ID" value="MCI4656584.1"/>
    <property type="molecule type" value="Genomic_DNA"/>
</dbReference>
<evidence type="ECO:0000256" key="9">
    <source>
        <dbReference type="PIRNR" id="PIRNR038994"/>
    </source>
</evidence>
<dbReference type="NCBIfam" id="TIGR00221">
    <property type="entry name" value="nagA"/>
    <property type="match status" value="1"/>
</dbReference>
<dbReference type="Pfam" id="PF01979">
    <property type="entry name" value="Amidohydro_1"/>
    <property type="match status" value="1"/>
</dbReference>
<dbReference type="SUPFAM" id="SSF51338">
    <property type="entry name" value="Composite domain of metallo-dependent hydrolases"/>
    <property type="match status" value="1"/>
</dbReference>
<feature type="binding site" evidence="11">
    <location>
        <begin position="303"/>
        <end position="305"/>
    </location>
    <ligand>
        <name>substrate</name>
    </ligand>
</feature>
<dbReference type="CDD" id="cd00854">
    <property type="entry name" value="NagA"/>
    <property type="match status" value="1"/>
</dbReference>
<evidence type="ECO:0000256" key="10">
    <source>
        <dbReference type="PIRSR" id="PIRSR038994-1"/>
    </source>
</evidence>
<feature type="domain" description="Amidohydrolase-related" evidence="13">
    <location>
        <begin position="51"/>
        <end position="368"/>
    </location>
</feature>